<dbReference type="InterPro" id="IPR011008">
    <property type="entry name" value="Dimeric_a/b-barrel"/>
</dbReference>
<dbReference type="EMBL" id="JADOXO010000221">
    <property type="protein sequence ID" value="KAF9809053.1"/>
    <property type="molecule type" value="Genomic_DNA"/>
</dbReference>
<name>A0A8H7NXV0_9APHY</name>
<proteinExistence type="predicted"/>
<dbReference type="Gene3D" id="3.30.70.100">
    <property type="match status" value="1"/>
</dbReference>
<comment type="caution">
    <text evidence="1">The sequence shown here is derived from an EMBL/GenBank/DDBJ whole genome shotgun (WGS) entry which is preliminary data.</text>
</comment>
<dbReference type="SUPFAM" id="SSF54909">
    <property type="entry name" value="Dimeric alpha+beta barrel"/>
    <property type="match status" value="2"/>
</dbReference>
<evidence type="ECO:0000313" key="2">
    <source>
        <dbReference type="Proteomes" id="UP000639403"/>
    </source>
</evidence>
<accession>A0A8H7NXV0</accession>
<dbReference type="Proteomes" id="UP000639403">
    <property type="component" value="Unassembled WGS sequence"/>
</dbReference>
<reference evidence="1" key="2">
    <citation type="journal article" name="Front. Microbiol.">
        <title>Degradative Capacity of Two Strains of Rhodonia placenta: From Phenotype to Genotype.</title>
        <authorList>
            <person name="Kolle M."/>
            <person name="Horta M.A.C."/>
            <person name="Nowrousian M."/>
            <person name="Ohm R.A."/>
            <person name="Benz J.P."/>
            <person name="Pilgard A."/>
        </authorList>
    </citation>
    <scope>NUCLEOTIDE SEQUENCE</scope>
    <source>
        <strain evidence="1">FPRL280</strain>
    </source>
</reference>
<organism evidence="1 2">
    <name type="scientific">Rhodonia placenta</name>
    <dbReference type="NCBI Taxonomy" id="104341"/>
    <lineage>
        <taxon>Eukaryota</taxon>
        <taxon>Fungi</taxon>
        <taxon>Dikarya</taxon>
        <taxon>Basidiomycota</taxon>
        <taxon>Agaricomycotina</taxon>
        <taxon>Agaricomycetes</taxon>
        <taxon>Polyporales</taxon>
        <taxon>Adustoporiaceae</taxon>
        <taxon>Rhodonia</taxon>
    </lineage>
</organism>
<reference evidence="1" key="1">
    <citation type="submission" date="2020-11" db="EMBL/GenBank/DDBJ databases">
        <authorList>
            <person name="Koelle M."/>
            <person name="Horta M.A.C."/>
            <person name="Nowrousian M."/>
            <person name="Ohm R.A."/>
            <person name="Benz P."/>
            <person name="Pilgard A."/>
        </authorList>
    </citation>
    <scope>NUCLEOTIDE SEQUENCE</scope>
    <source>
        <strain evidence="1">FPRL280</strain>
    </source>
</reference>
<gene>
    <name evidence="1" type="ORF">IEO21_07590</name>
</gene>
<protein>
    <submittedName>
        <fullName evidence="1">Uncharacterized protein</fullName>
    </submittedName>
</protein>
<dbReference type="AlphaFoldDB" id="A0A8H7NXV0"/>
<evidence type="ECO:0000313" key="1">
    <source>
        <dbReference type="EMBL" id="KAF9809053.1"/>
    </source>
</evidence>
<sequence length="250" mass="28721">MAPPAFLLVFTEPGPDVSDEEYNDWYNNEHIPLRVDTPAFLSWTRWKAADGEKPAYGASYDLESYAATKQAPYTTLAETRSDREKDILRRLQLMDRRHYELYEGLAPPPSALYDPATPAPYVVFVSVETPPEHEEELNKWYDEEHIPMLAKVPGWVRSRRFVLADCNQMGQEAQKKEMPGKYLAVAEWASLDAFETEEFKAVLGTPWAAKIMAKVALKERRLMSLLKKWHFDRPESEASHKLDEGGWADV</sequence>